<dbReference type="InterPro" id="IPR038507">
    <property type="entry name" value="YcnI-like_sf"/>
</dbReference>
<evidence type="ECO:0000313" key="5">
    <source>
        <dbReference type="EMBL" id="SDY94664.1"/>
    </source>
</evidence>
<feature type="domain" description="YncI copper-binding" evidence="4">
    <location>
        <begin position="42"/>
        <end position="181"/>
    </location>
</feature>
<dbReference type="RefSeq" id="WP_175543625.1">
    <property type="nucleotide sequence ID" value="NZ_FNPH01000004.1"/>
</dbReference>
<evidence type="ECO:0000256" key="3">
    <source>
        <dbReference type="SAM" id="SignalP"/>
    </source>
</evidence>
<keyword evidence="2" id="KW-0472">Membrane</keyword>
<proteinExistence type="predicted"/>
<feature type="region of interest" description="Disordered" evidence="1">
    <location>
        <begin position="234"/>
        <end position="282"/>
    </location>
</feature>
<keyword evidence="3" id="KW-0732">Signal</keyword>
<dbReference type="Proteomes" id="UP000242415">
    <property type="component" value="Unassembled WGS sequence"/>
</dbReference>
<dbReference type="Gene3D" id="2.60.40.2230">
    <property type="entry name" value="Uncharacterised protein YcnI-like PF07987, DUF1775"/>
    <property type="match status" value="1"/>
</dbReference>
<dbReference type="STRING" id="405436.SAMN05444365_104264"/>
<evidence type="ECO:0000256" key="2">
    <source>
        <dbReference type="SAM" id="Phobius"/>
    </source>
</evidence>
<protein>
    <recommendedName>
        <fullName evidence="4">YncI copper-binding domain-containing protein</fullName>
    </recommendedName>
</protein>
<feature type="region of interest" description="Disordered" evidence="1">
    <location>
        <begin position="169"/>
        <end position="204"/>
    </location>
</feature>
<dbReference type="AlphaFoldDB" id="A0A1H3P0J5"/>
<feature type="chain" id="PRO_5017251274" description="YncI copper-binding domain-containing protein" evidence="3">
    <location>
        <begin position="41"/>
        <end position="282"/>
    </location>
</feature>
<keyword evidence="2" id="KW-0812">Transmembrane</keyword>
<evidence type="ECO:0000256" key="1">
    <source>
        <dbReference type="SAM" id="MobiDB-lite"/>
    </source>
</evidence>
<accession>A0A1H3P0J5</accession>
<feature type="signal peptide" evidence="3">
    <location>
        <begin position="1"/>
        <end position="40"/>
    </location>
</feature>
<keyword evidence="2" id="KW-1133">Transmembrane helix</keyword>
<reference evidence="6" key="1">
    <citation type="submission" date="2016-10" db="EMBL/GenBank/DDBJ databases">
        <authorList>
            <person name="Varghese N."/>
            <person name="Submissions S."/>
        </authorList>
    </citation>
    <scope>NUCLEOTIDE SEQUENCE [LARGE SCALE GENOMIC DNA]</scope>
    <source>
        <strain evidence="6">DSM 45245</strain>
    </source>
</reference>
<dbReference type="Pfam" id="PF07987">
    <property type="entry name" value="DUF1775"/>
    <property type="match status" value="1"/>
</dbReference>
<sequence>MKHPQSPSPSRRRPRGAWPVLALLGGALAGALSFAPPAAADVTVTPGVAVRGDAAKITFELPTERPSAYTTTVQVRFPDAAPIAEVFPMSVPDWAPRIAQRRLDRPIEAIHGMTTSEVVSTITWTRAAPPPATAGEVVRLPVSVGPLPDAERIAFTITQTYSDGAVVRWGEQPDRPAPALSLVPPPQAGHAPADPVAAPSAGADDPDGAGGWALLGAGLAVGVGLAAGGWFLARGRRPAPGPPGDPHPQRRTGDDAVSVADPELDGDGPVAAGRSRWRLREP</sequence>
<organism evidence="5 6">
    <name type="scientific">Micromonospora pattaloongensis</name>
    <dbReference type="NCBI Taxonomy" id="405436"/>
    <lineage>
        <taxon>Bacteria</taxon>
        <taxon>Bacillati</taxon>
        <taxon>Actinomycetota</taxon>
        <taxon>Actinomycetes</taxon>
        <taxon>Micromonosporales</taxon>
        <taxon>Micromonosporaceae</taxon>
        <taxon>Micromonospora</taxon>
    </lineage>
</organism>
<evidence type="ECO:0000313" key="6">
    <source>
        <dbReference type="Proteomes" id="UP000242415"/>
    </source>
</evidence>
<gene>
    <name evidence="5" type="ORF">SAMN05444365_104264</name>
</gene>
<name>A0A1H3P0J5_9ACTN</name>
<feature type="transmembrane region" description="Helical" evidence="2">
    <location>
        <begin position="212"/>
        <end position="233"/>
    </location>
</feature>
<dbReference type="EMBL" id="FNPH01000004">
    <property type="protein sequence ID" value="SDY94664.1"/>
    <property type="molecule type" value="Genomic_DNA"/>
</dbReference>
<feature type="compositionally biased region" description="Low complexity" evidence="1">
    <location>
        <begin position="191"/>
        <end position="203"/>
    </location>
</feature>
<evidence type="ECO:0000259" key="4">
    <source>
        <dbReference type="Pfam" id="PF07987"/>
    </source>
</evidence>
<keyword evidence="6" id="KW-1185">Reference proteome</keyword>
<dbReference type="InterPro" id="IPR012533">
    <property type="entry name" value="YcnI-copper_dom"/>
</dbReference>